<feature type="non-terminal residue" evidence="1">
    <location>
        <position position="275"/>
    </location>
</feature>
<protein>
    <submittedName>
        <fullName evidence="1">Uncharacterized protein</fullName>
    </submittedName>
</protein>
<evidence type="ECO:0000313" key="1">
    <source>
        <dbReference type="EMBL" id="KAF2467583.1"/>
    </source>
</evidence>
<evidence type="ECO:0000313" key="2">
    <source>
        <dbReference type="Proteomes" id="UP000799755"/>
    </source>
</evidence>
<comment type="caution">
    <text evidence="1">The sequence shown here is derived from an EMBL/GenBank/DDBJ whole genome shotgun (WGS) entry which is preliminary data.</text>
</comment>
<accession>A0ACB6QKW4</accession>
<gene>
    <name evidence="1" type="ORF">BDR25DRAFT_205502</name>
</gene>
<dbReference type="Proteomes" id="UP000799755">
    <property type="component" value="Unassembled WGS sequence"/>
</dbReference>
<reference evidence="1" key="1">
    <citation type="journal article" date="2020" name="Stud. Mycol.">
        <title>101 Dothideomycetes genomes: a test case for predicting lifestyles and emergence of pathogens.</title>
        <authorList>
            <person name="Haridas S."/>
            <person name="Albert R."/>
            <person name="Binder M."/>
            <person name="Bloem J."/>
            <person name="Labutti K."/>
            <person name="Salamov A."/>
            <person name="Andreopoulos B."/>
            <person name="Baker S."/>
            <person name="Barry K."/>
            <person name="Bills G."/>
            <person name="Bluhm B."/>
            <person name="Cannon C."/>
            <person name="Castanera R."/>
            <person name="Culley D."/>
            <person name="Daum C."/>
            <person name="Ezra D."/>
            <person name="Gonzalez J."/>
            <person name="Henrissat B."/>
            <person name="Kuo A."/>
            <person name="Liang C."/>
            <person name="Lipzen A."/>
            <person name="Lutzoni F."/>
            <person name="Magnuson J."/>
            <person name="Mondo S."/>
            <person name="Nolan M."/>
            <person name="Ohm R."/>
            <person name="Pangilinan J."/>
            <person name="Park H.-J."/>
            <person name="Ramirez L."/>
            <person name="Alfaro M."/>
            <person name="Sun H."/>
            <person name="Tritt A."/>
            <person name="Yoshinaga Y."/>
            <person name="Zwiers L.-H."/>
            <person name="Turgeon B."/>
            <person name="Goodwin S."/>
            <person name="Spatafora J."/>
            <person name="Crous P."/>
            <person name="Grigoriev I."/>
        </authorList>
    </citation>
    <scope>NUCLEOTIDE SEQUENCE</scope>
    <source>
        <strain evidence="1">ATCC 200398</strain>
    </source>
</reference>
<dbReference type="EMBL" id="MU003520">
    <property type="protein sequence ID" value="KAF2467583.1"/>
    <property type="molecule type" value="Genomic_DNA"/>
</dbReference>
<name>A0ACB6QKW4_9PLEO</name>
<sequence>FEVSFQHMLEAQSWTLYGIGMFIIALRAYARWYRVRSFTLLAPDDWIMVTVVPALYTALVVCLNVIVTGGGSNLYLPEEFATFTEADIEGRIKGSKIVVVSEQAMLNVIWALKCCMLFMFARMTVGTKYRPWVTYLAIYVGIGWVAIEAAFFTSCRPFRGYWGMPPPDPQCTTLQHYAIVQAVFNLSSDVGMLLIPLPIVVSLSLPLKQKIVLGIVFSMGIFVILAAILTKFYNLSDVYDTSYMLWYTREASVAVYVANLPGIWPLLRERIHFLR</sequence>
<feature type="non-terminal residue" evidence="1">
    <location>
        <position position="1"/>
    </location>
</feature>
<organism evidence="1 2">
    <name type="scientific">Lindgomyces ingoldianus</name>
    <dbReference type="NCBI Taxonomy" id="673940"/>
    <lineage>
        <taxon>Eukaryota</taxon>
        <taxon>Fungi</taxon>
        <taxon>Dikarya</taxon>
        <taxon>Ascomycota</taxon>
        <taxon>Pezizomycotina</taxon>
        <taxon>Dothideomycetes</taxon>
        <taxon>Pleosporomycetidae</taxon>
        <taxon>Pleosporales</taxon>
        <taxon>Lindgomycetaceae</taxon>
        <taxon>Lindgomyces</taxon>
    </lineage>
</organism>
<keyword evidence="2" id="KW-1185">Reference proteome</keyword>
<proteinExistence type="predicted"/>